<feature type="region of interest" description="Disordered" evidence="1">
    <location>
        <begin position="1"/>
        <end position="26"/>
    </location>
</feature>
<evidence type="ECO:0000256" key="1">
    <source>
        <dbReference type="SAM" id="MobiDB-lite"/>
    </source>
</evidence>
<accession>A0A7S2XF73</accession>
<gene>
    <name evidence="3" type="ORF">LSP00402_LOCUS18732</name>
</gene>
<reference evidence="3" key="1">
    <citation type="submission" date="2021-01" db="EMBL/GenBank/DDBJ databases">
        <authorList>
            <person name="Corre E."/>
            <person name="Pelletier E."/>
            <person name="Niang G."/>
            <person name="Scheremetjew M."/>
            <person name="Finn R."/>
            <person name="Kale V."/>
            <person name="Holt S."/>
            <person name="Cochrane G."/>
            <person name="Meng A."/>
            <person name="Brown T."/>
            <person name="Cohen L."/>
        </authorList>
    </citation>
    <scope>NUCLEOTIDE SEQUENCE</scope>
    <source>
        <strain evidence="3">CCMP622</strain>
    </source>
</reference>
<dbReference type="PROSITE" id="PS50053">
    <property type="entry name" value="UBIQUITIN_2"/>
    <property type="match status" value="1"/>
</dbReference>
<name>A0A7S2XF73_9EUKA</name>
<protein>
    <recommendedName>
        <fullName evidence="2">Ubiquitin-like domain-containing protein</fullName>
    </recommendedName>
</protein>
<evidence type="ECO:0000313" key="3">
    <source>
        <dbReference type="EMBL" id="CAD9774738.1"/>
    </source>
</evidence>
<feature type="domain" description="Ubiquitin-like" evidence="2">
    <location>
        <begin position="32"/>
        <end position="79"/>
    </location>
</feature>
<feature type="compositionally biased region" description="Polar residues" evidence="1">
    <location>
        <begin position="1"/>
        <end position="14"/>
    </location>
</feature>
<dbReference type="InterPro" id="IPR000626">
    <property type="entry name" value="Ubiquitin-like_dom"/>
</dbReference>
<proteinExistence type="predicted"/>
<dbReference type="SUPFAM" id="SSF54236">
    <property type="entry name" value="Ubiquitin-like"/>
    <property type="match status" value="1"/>
</dbReference>
<dbReference type="EMBL" id="HBHP01030420">
    <property type="protein sequence ID" value="CAD9774738.1"/>
    <property type="molecule type" value="Transcribed_RNA"/>
</dbReference>
<sequence length="129" mass="14463">MGSSTSEAKQNVPSTEEKTEDIPTTAGTKGKVSLIFKTLDKQEFKIDYKPSMTPSQGKTLLASKLGCKVENLRIIWAGRQSWHSEDETFETFTAREHEKSGENPFQTTKDGEKFTVIHVVYRSGFTGKK</sequence>
<dbReference type="AlphaFoldDB" id="A0A7S2XF73"/>
<dbReference type="Gene3D" id="3.10.20.90">
    <property type="entry name" value="Phosphatidylinositol 3-kinase Catalytic Subunit, Chain A, domain 1"/>
    <property type="match status" value="1"/>
</dbReference>
<dbReference type="InterPro" id="IPR029071">
    <property type="entry name" value="Ubiquitin-like_domsf"/>
</dbReference>
<evidence type="ECO:0000259" key="2">
    <source>
        <dbReference type="PROSITE" id="PS50053"/>
    </source>
</evidence>
<organism evidence="3">
    <name type="scientific">Lotharella oceanica</name>
    <dbReference type="NCBI Taxonomy" id="641309"/>
    <lineage>
        <taxon>Eukaryota</taxon>
        <taxon>Sar</taxon>
        <taxon>Rhizaria</taxon>
        <taxon>Cercozoa</taxon>
        <taxon>Chlorarachniophyceae</taxon>
        <taxon>Lotharella</taxon>
    </lineage>
</organism>